<feature type="region of interest" description="Disordered" evidence="1">
    <location>
        <begin position="92"/>
        <end position="128"/>
    </location>
</feature>
<accession>A0ABQ5S4R2</accession>
<dbReference type="EMBL" id="BSDZ01000019">
    <property type="protein sequence ID" value="GLI64493.1"/>
    <property type="molecule type" value="Genomic_DNA"/>
</dbReference>
<evidence type="ECO:0000313" key="3">
    <source>
        <dbReference type="Proteomes" id="UP001165090"/>
    </source>
</evidence>
<keyword evidence="3" id="KW-1185">Reference proteome</keyword>
<dbReference type="Proteomes" id="UP001165090">
    <property type="component" value="Unassembled WGS sequence"/>
</dbReference>
<evidence type="ECO:0000313" key="2">
    <source>
        <dbReference type="EMBL" id="GLI64493.1"/>
    </source>
</evidence>
<reference evidence="2 3" key="1">
    <citation type="journal article" date="2023" name="IScience">
        <title>Expanded male sex-determining region conserved during the evolution of homothallism in the green alga Volvox.</title>
        <authorList>
            <person name="Yamamoto K."/>
            <person name="Matsuzaki R."/>
            <person name="Mahakham W."/>
            <person name="Heman W."/>
            <person name="Sekimoto H."/>
            <person name="Kawachi M."/>
            <person name="Minakuchi Y."/>
            <person name="Toyoda A."/>
            <person name="Nozaki H."/>
        </authorList>
    </citation>
    <scope>NUCLEOTIDE SEQUENCE [LARGE SCALE GENOMIC DNA]</scope>
    <source>
        <strain evidence="2 3">NIES-4468</strain>
    </source>
</reference>
<feature type="compositionally biased region" description="Low complexity" evidence="1">
    <location>
        <begin position="152"/>
        <end position="163"/>
    </location>
</feature>
<feature type="compositionally biased region" description="Basic and acidic residues" evidence="1">
    <location>
        <begin position="111"/>
        <end position="120"/>
    </location>
</feature>
<proteinExistence type="predicted"/>
<evidence type="ECO:0000256" key="1">
    <source>
        <dbReference type="SAM" id="MobiDB-lite"/>
    </source>
</evidence>
<sequence>MSNMSSKRPEMTRGRRLYMQGSKQTSHNCSPLCPHRLHLVLRESVRLREVSRTAPLRSGCLLPPSHHLHQVLNGLELVAPLAILELHGPVHQQTQVPSPRPCSGNKAPIQCDRHAEDARHQRFSHSTSQGATTMLSLFDAGVHDLVKESASPKRSSSIKSLVSEATNPEHKPRNNQTCDTSSVPCAWRRMNSSVAVRSSRCVGLNFALSKIYVTSHTMRGAIPEFRNHEYRSHCFRNSWFHDKDAPKGQSHTATQIIGWQMDARWKQGR</sequence>
<comment type="caution">
    <text evidence="2">The sequence shown here is derived from an EMBL/GenBank/DDBJ whole genome shotgun (WGS) entry which is preliminary data.</text>
</comment>
<protein>
    <submittedName>
        <fullName evidence="2">Uncharacterized protein</fullName>
    </submittedName>
</protein>
<organism evidence="2 3">
    <name type="scientific">Volvox africanus</name>
    <dbReference type="NCBI Taxonomy" id="51714"/>
    <lineage>
        <taxon>Eukaryota</taxon>
        <taxon>Viridiplantae</taxon>
        <taxon>Chlorophyta</taxon>
        <taxon>core chlorophytes</taxon>
        <taxon>Chlorophyceae</taxon>
        <taxon>CS clade</taxon>
        <taxon>Chlamydomonadales</taxon>
        <taxon>Volvocaceae</taxon>
        <taxon>Volvox</taxon>
    </lineage>
</organism>
<name>A0ABQ5S4R2_9CHLO</name>
<gene>
    <name evidence="2" type="ORF">VaNZ11_007696</name>
</gene>
<feature type="region of interest" description="Disordered" evidence="1">
    <location>
        <begin position="148"/>
        <end position="181"/>
    </location>
</feature>